<name>A0A6J4NQ05_9BURK</name>
<keyword evidence="2" id="KW-0808">Transferase</keyword>
<dbReference type="EC" id="2.3.1.51" evidence="2"/>
<evidence type="ECO:0000256" key="1">
    <source>
        <dbReference type="SAM" id="MobiDB-lite"/>
    </source>
</evidence>
<organism evidence="2">
    <name type="scientific">uncultured Ramlibacter sp</name>
    <dbReference type="NCBI Taxonomy" id="260755"/>
    <lineage>
        <taxon>Bacteria</taxon>
        <taxon>Pseudomonadati</taxon>
        <taxon>Pseudomonadota</taxon>
        <taxon>Betaproteobacteria</taxon>
        <taxon>Burkholderiales</taxon>
        <taxon>Comamonadaceae</taxon>
        <taxon>Ramlibacter</taxon>
        <taxon>environmental samples</taxon>
    </lineage>
</organism>
<feature type="compositionally biased region" description="Low complexity" evidence="1">
    <location>
        <begin position="237"/>
        <end position="247"/>
    </location>
</feature>
<feature type="region of interest" description="Disordered" evidence="1">
    <location>
        <begin position="205"/>
        <end position="247"/>
    </location>
</feature>
<proteinExistence type="predicted"/>
<feature type="compositionally biased region" description="Basic residues" evidence="1">
    <location>
        <begin position="207"/>
        <end position="216"/>
    </location>
</feature>
<gene>
    <name evidence="2" type="ORF">AVDCRST_MAG51-518</name>
</gene>
<feature type="compositionally biased region" description="Low complexity" evidence="1">
    <location>
        <begin position="120"/>
        <end position="135"/>
    </location>
</feature>
<dbReference type="AlphaFoldDB" id="A0A6J4NQ05"/>
<dbReference type="EMBL" id="CADCUX010000141">
    <property type="protein sequence ID" value="CAA9394183.1"/>
    <property type="molecule type" value="Genomic_DNA"/>
</dbReference>
<feature type="region of interest" description="Disordered" evidence="1">
    <location>
        <begin position="120"/>
        <end position="148"/>
    </location>
</feature>
<evidence type="ECO:0000313" key="2">
    <source>
        <dbReference type="EMBL" id="CAA9394183.1"/>
    </source>
</evidence>
<sequence>EGRARGLAAVAGRGPCAVGPGDHPVRFPPPDHRAAQCPGAGVGAAHAAGAGDRAATARRRAGARTGAAGGQPHLLARHPGHACGPALPLRVEVRGEALAADRRAGHRRGHALHRAGVAPRCAAGRPPHGRAAAGGRHPGDLPGRHDQRRCRPAALPWQPDPGCHLREGAGAARRAAIRRVRHGAHQPLALLHRRRHAAAIDLEDAHRSRHHRRGVVRRAAAGGGARPSRLGGGPARGGPRLANRTGV</sequence>
<dbReference type="GO" id="GO:0003841">
    <property type="term" value="F:1-acylglycerol-3-phosphate O-acyltransferase activity"/>
    <property type="evidence" value="ECO:0007669"/>
    <property type="project" value="UniProtKB-EC"/>
</dbReference>
<protein>
    <submittedName>
        <fullName evidence="2">Acyl-CoA:1-acyl-sn-glycerol-3-phosphate acyltransferase</fullName>
        <ecNumber evidence="2">2.3.1.51</ecNumber>
    </submittedName>
</protein>
<keyword evidence="2" id="KW-0012">Acyltransferase</keyword>
<feature type="non-terminal residue" evidence="2">
    <location>
        <position position="1"/>
    </location>
</feature>
<accession>A0A6J4NQ05</accession>
<reference evidence="2" key="1">
    <citation type="submission" date="2020-02" db="EMBL/GenBank/DDBJ databases">
        <authorList>
            <person name="Meier V. D."/>
        </authorList>
    </citation>
    <scope>NUCLEOTIDE SEQUENCE</scope>
    <source>
        <strain evidence="2">AVDCRST_MAG51</strain>
    </source>
</reference>
<feature type="non-terminal residue" evidence="2">
    <location>
        <position position="247"/>
    </location>
</feature>
<feature type="compositionally biased region" description="Gly residues" evidence="1">
    <location>
        <begin position="221"/>
        <end position="236"/>
    </location>
</feature>